<dbReference type="Gene3D" id="1.10.540.10">
    <property type="entry name" value="Acyl-CoA dehydrogenase/oxidase, N-terminal domain"/>
    <property type="match status" value="1"/>
</dbReference>
<sequence>MNLTLSDEQRALQETAADFLAEQGNARKDVQDDAGLWAHIVELGWAAVQVPEELDGLGLGAVELGLLMEEMGRRLVRTPFFSTVVLAQTALLQAGSAHAQQRCLPALAFGAQAATLILGPGLDADPATLTVHARRDGEGWHLHGEAAQVLDDGQIDVAYVAARLEGDAAIGLFEVQAGATGVERTPLEVWDLTRPQARWCFDEVRVDAEARVDDADKVCAGLVRTRVLAALQLAAEQVGGAAQCLQLAVDYTKERVQFGRPVATFQAVKHRVAEMMVRMETARSTVRGVMARVAAAAESDAAALDDAALFAEVSAARVLATEAYRYCAQEAIQLHGGVGFTWEYDPQLHFKRAQWASQWLGASSAWRETLAAQLLDVA</sequence>
<name>T0AVZ3_9RHOO</name>
<feature type="domain" description="Acyl-CoA dehydrogenase/oxidase C-terminal" evidence="6">
    <location>
        <begin position="231"/>
        <end position="374"/>
    </location>
</feature>
<dbReference type="CDD" id="cd00567">
    <property type="entry name" value="ACAD"/>
    <property type="match status" value="1"/>
</dbReference>
<dbReference type="PANTHER" id="PTHR43884:SF20">
    <property type="entry name" value="ACYL-COA DEHYDROGENASE FADE28"/>
    <property type="match status" value="1"/>
</dbReference>
<dbReference type="OrthoDB" id="8523432at2"/>
<dbReference type="InterPro" id="IPR036250">
    <property type="entry name" value="AcylCo_DH-like_C"/>
</dbReference>
<dbReference type="GO" id="GO:0003995">
    <property type="term" value="F:acyl-CoA dehydrogenase activity"/>
    <property type="evidence" value="ECO:0007669"/>
    <property type="project" value="TreeGrafter"/>
</dbReference>
<dbReference type="AlphaFoldDB" id="T0AVZ3"/>
<keyword evidence="9" id="KW-1185">Reference proteome</keyword>
<evidence type="ECO:0000256" key="2">
    <source>
        <dbReference type="ARBA" id="ARBA00009347"/>
    </source>
</evidence>
<dbReference type="Proteomes" id="UP000015455">
    <property type="component" value="Unassembled WGS sequence"/>
</dbReference>
<accession>T0AVZ3</accession>
<evidence type="ECO:0000256" key="5">
    <source>
        <dbReference type="ARBA" id="ARBA00023002"/>
    </source>
</evidence>
<dbReference type="InterPro" id="IPR037069">
    <property type="entry name" value="AcylCoA_DH/ox_N_sf"/>
</dbReference>
<dbReference type="EMBL" id="ATJV01000070">
    <property type="protein sequence ID" value="EPZ14753.1"/>
    <property type="molecule type" value="Genomic_DNA"/>
</dbReference>
<dbReference type="InterPro" id="IPR009100">
    <property type="entry name" value="AcylCoA_DH/oxidase_NM_dom_sf"/>
</dbReference>
<dbReference type="InterPro" id="IPR046373">
    <property type="entry name" value="Acyl-CoA_Oxase/DH_mid-dom_sf"/>
</dbReference>
<dbReference type="PATRIC" id="fig|1348657.5.peg.2692"/>
<dbReference type="PANTHER" id="PTHR43884">
    <property type="entry name" value="ACYL-COA DEHYDROGENASE"/>
    <property type="match status" value="1"/>
</dbReference>
<dbReference type="Pfam" id="PF02771">
    <property type="entry name" value="Acyl-CoA_dh_N"/>
    <property type="match status" value="1"/>
</dbReference>
<feature type="domain" description="Acyl-CoA dehydrogenase/oxidase N-terminal" evidence="7">
    <location>
        <begin position="6"/>
        <end position="110"/>
    </location>
</feature>
<keyword evidence="3" id="KW-0285">Flavoprotein</keyword>
<evidence type="ECO:0000313" key="9">
    <source>
        <dbReference type="Proteomes" id="UP000015455"/>
    </source>
</evidence>
<evidence type="ECO:0000259" key="7">
    <source>
        <dbReference type="Pfam" id="PF02771"/>
    </source>
</evidence>
<dbReference type="SUPFAM" id="SSF47203">
    <property type="entry name" value="Acyl-CoA dehydrogenase C-terminal domain-like"/>
    <property type="match status" value="1"/>
</dbReference>
<gene>
    <name evidence="8" type="ORF">M622_04685</name>
</gene>
<comment type="caution">
    <text evidence="8">The sequence shown here is derived from an EMBL/GenBank/DDBJ whole genome shotgun (WGS) entry which is preliminary data.</text>
</comment>
<keyword evidence="5" id="KW-0560">Oxidoreductase</keyword>
<dbReference type="STRING" id="1348657.M622_04685"/>
<dbReference type="Pfam" id="PF00441">
    <property type="entry name" value="Acyl-CoA_dh_1"/>
    <property type="match status" value="1"/>
</dbReference>
<evidence type="ECO:0000313" key="8">
    <source>
        <dbReference type="EMBL" id="EPZ14753.1"/>
    </source>
</evidence>
<keyword evidence="4" id="KW-0274">FAD</keyword>
<dbReference type="InterPro" id="IPR013786">
    <property type="entry name" value="AcylCoA_DH/ox_N"/>
</dbReference>
<dbReference type="InterPro" id="IPR009075">
    <property type="entry name" value="AcylCo_DH/oxidase_C"/>
</dbReference>
<comment type="similarity">
    <text evidence="2">Belongs to the acyl-CoA dehydrogenase family.</text>
</comment>
<evidence type="ECO:0000259" key="6">
    <source>
        <dbReference type="Pfam" id="PF00441"/>
    </source>
</evidence>
<dbReference type="RefSeq" id="WP_021250095.1">
    <property type="nucleotide sequence ID" value="NZ_ATJV01000070.1"/>
</dbReference>
<dbReference type="Gene3D" id="2.40.110.10">
    <property type="entry name" value="Butyryl-CoA Dehydrogenase, subunit A, domain 2"/>
    <property type="match status" value="1"/>
</dbReference>
<evidence type="ECO:0000256" key="4">
    <source>
        <dbReference type="ARBA" id="ARBA00022827"/>
    </source>
</evidence>
<organism evidence="8 9">
    <name type="scientific">Thauera terpenica 58Eu</name>
    <dbReference type="NCBI Taxonomy" id="1348657"/>
    <lineage>
        <taxon>Bacteria</taxon>
        <taxon>Pseudomonadati</taxon>
        <taxon>Pseudomonadota</taxon>
        <taxon>Betaproteobacteria</taxon>
        <taxon>Rhodocyclales</taxon>
        <taxon>Zoogloeaceae</taxon>
        <taxon>Thauera</taxon>
    </lineage>
</organism>
<dbReference type="Gene3D" id="1.20.140.10">
    <property type="entry name" value="Butyryl-CoA Dehydrogenase, subunit A, domain 3"/>
    <property type="match status" value="1"/>
</dbReference>
<comment type="cofactor">
    <cofactor evidence="1">
        <name>FAD</name>
        <dbReference type="ChEBI" id="CHEBI:57692"/>
    </cofactor>
</comment>
<dbReference type="eggNOG" id="COG1960">
    <property type="taxonomic scope" value="Bacteria"/>
</dbReference>
<dbReference type="SUPFAM" id="SSF56645">
    <property type="entry name" value="Acyl-CoA dehydrogenase NM domain-like"/>
    <property type="match status" value="1"/>
</dbReference>
<protein>
    <recommendedName>
        <fullName evidence="10">Acyl-CoA dehydrogenase</fullName>
    </recommendedName>
</protein>
<reference evidence="8 9" key="1">
    <citation type="submission" date="2013-06" db="EMBL/GenBank/DDBJ databases">
        <title>Draft genome sequence of Thauera terpenica.</title>
        <authorList>
            <person name="Liu B."/>
            <person name="Frostegard A.H."/>
            <person name="Shapleigh J.P."/>
        </authorList>
    </citation>
    <scope>NUCLEOTIDE SEQUENCE [LARGE SCALE GENOMIC DNA]</scope>
    <source>
        <strain evidence="8 9">58Eu</strain>
    </source>
</reference>
<evidence type="ECO:0008006" key="10">
    <source>
        <dbReference type="Google" id="ProtNLM"/>
    </source>
</evidence>
<evidence type="ECO:0000256" key="3">
    <source>
        <dbReference type="ARBA" id="ARBA00022630"/>
    </source>
</evidence>
<proteinExistence type="inferred from homology"/>
<evidence type="ECO:0000256" key="1">
    <source>
        <dbReference type="ARBA" id="ARBA00001974"/>
    </source>
</evidence>
<dbReference type="GO" id="GO:0050660">
    <property type="term" value="F:flavin adenine dinucleotide binding"/>
    <property type="evidence" value="ECO:0007669"/>
    <property type="project" value="InterPro"/>
</dbReference>